<evidence type="ECO:0000313" key="5">
    <source>
        <dbReference type="EMBL" id="URD91928.1"/>
    </source>
</evidence>
<dbReference type="GO" id="GO:0043531">
    <property type="term" value="F:ADP binding"/>
    <property type="evidence" value="ECO:0007669"/>
    <property type="project" value="InterPro"/>
</dbReference>
<proteinExistence type="predicted"/>
<keyword evidence="1 2" id="KW-0694">RNA-binding</keyword>
<protein>
    <submittedName>
        <fullName evidence="5">NB-ARC domain</fullName>
    </submittedName>
</protein>
<dbReference type="InterPro" id="IPR012677">
    <property type="entry name" value="Nucleotide-bd_a/b_plait_sf"/>
</dbReference>
<dbReference type="SUPFAM" id="SSF54928">
    <property type="entry name" value="RNA-binding domain, RBD"/>
    <property type="match status" value="1"/>
</dbReference>
<dbReference type="InterPro" id="IPR002182">
    <property type="entry name" value="NB-ARC"/>
</dbReference>
<name>A0A9E7FAH6_9LILI</name>
<keyword evidence="6" id="KW-1185">Reference proteome</keyword>
<dbReference type="PANTHER" id="PTHR11176:SF23">
    <property type="entry name" value="RNA-BINDING (RRM_RBD_RNP MOTIFS) FAMILY PROTEIN"/>
    <property type="match status" value="1"/>
</dbReference>
<feature type="compositionally biased region" description="Low complexity" evidence="3">
    <location>
        <begin position="1"/>
        <end position="15"/>
    </location>
</feature>
<evidence type="ECO:0000256" key="1">
    <source>
        <dbReference type="ARBA" id="ARBA00022884"/>
    </source>
</evidence>
<dbReference type="EMBL" id="CP097505">
    <property type="protein sequence ID" value="URD91928.1"/>
    <property type="molecule type" value="Genomic_DNA"/>
</dbReference>
<gene>
    <name evidence="5" type="ORF">MUK42_00230</name>
</gene>
<feature type="domain" description="RRM" evidence="4">
    <location>
        <begin position="31"/>
        <end position="108"/>
    </location>
</feature>
<dbReference type="InterPro" id="IPR027417">
    <property type="entry name" value="P-loop_NTPase"/>
</dbReference>
<dbReference type="Proteomes" id="UP001055439">
    <property type="component" value="Chromosome 3"/>
</dbReference>
<dbReference type="OrthoDB" id="5279713at2759"/>
<evidence type="ECO:0000256" key="2">
    <source>
        <dbReference type="PROSITE-ProRule" id="PRU00176"/>
    </source>
</evidence>
<dbReference type="PANTHER" id="PTHR11176">
    <property type="entry name" value="BOULE-RELATED"/>
    <property type="match status" value="1"/>
</dbReference>
<dbReference type="SMART" id="SM00360">
    <property type="entry name" value="RRM"/>
    <property type="match status" value="1"/>
</dbReference>
<evidence type="ECO:0000259" key="4">
    <source>
        <dbReference type="PROSITE" id="PS50102"/>
    </source>
</evidence>
<dbReference type="Pfam" id="PF00931">
    <property type="entry name" value="NB-ARC"/>
    <property type="match status" value="1"/>
</dbReference>
<sequence length="701" mass="78206">MASSSASSSSSSSPSTYSPRNRSRFGDTTFTKVFVGGLAWETPTEEHRRYFEQFGEILEAVIITDKITGRSKGYGFVTFRESESARRSVADPNPVIDGRRANCNIASQGKPRPTPRQGIMLRPSPRQWKIDALLHHSSLEEARREHVPGPTLWQTATPSHLPYSSRVYGLPICIWISTSRCFFFLCSFYMISVHKLALYPNIFGCQRMFNAWIFAQPGLLLLYGPTSPSLAVAPPYRHRHMAFSQQTARASFPSPAHGRRPPYVQHRAPHIPISTPTPPHGRQNATAAQYVIPSTATSYFTLLSFLLLISVHVAQCVIHLQQLAVKCLQNAKQALSSSHGWCKCLLCHQEKPTLHKLYLSYRPVCLVLIQGNLAVNSAMASDKHLQILDSRRACHRDDDARGLVELLTKEDVSANVVVLAIVGIGGIGNTTLAQKVFDDDKIKGNFRTTMWVCMSQEFTETDLLRDIVTSAGGSRGGAQSRTLLEPMVEGLLKGNKCLLVLDDVWRAEIWDDLRRNPLRAGAGSRVLVTTRNEGNTKQMKAVHVHRVNLLPPEDYWSLLCRKATTNADEERDPQNLKDIGLKILETSHALLLSSFVQKGWANAAPIKLRRLSIVAPDSEEIEPIVSWTKSQESPRTLLLDGARADGTDIDDCLRNLLRLRVLYLAKAKIQILPQHVGNLIHLKYLNLSRSDLKELPDSKGI</sequence>
<feature type="region of interest" description="Disordered" evidence="3">
    <location>
        <begin position="1"/>
        <end position="23"/>
    </location>
</feature>
<accession>A0A9E7FAH6</accession>
<dbReference type="Gene3D" id="3.40.50.300">
    <property type="entry name" value="P-loop containing nucleotide triphosphate hydrolases"/>
    <property type="match status" value="1"/>
</dbReference>
<evidence type="ECO:0000313" key="6">
    <source>
        <dbReference type="Proteomes" id="UP001055439"/>
    </source>
</evidence>
<dbReference type="PRINTS" id="PR00364">
    <property type="entry name" value="DISEASERSIST"/>
</dbReference>
<dbReference type="InterPro" id="IPR035979">
    <property type="entry name" value="RBD_domain_sf"/>
</dbReference>
<dbReference type="Gene3D" id="3.30.70.330">
    <property type="match status" value="1"/>
</dbReference>
<dbReference type="SUPFAM" id="SSF52058">
    <property type="entry name" value="L domain-like"/>
    <property type="match status" value="1"/>
</dbReference>
<dbReference type="Gene3D" id="3.80.10.10">
    <property type="entry name" value="Ribonuclease Inhibitor"/>
    <property type="match status" value="1"/>
</dbReference>
<dbReference type="InterPro" id="IPR000504">
    <property type="entry name" value="RRM_dom"/>
</dbReference>
<reference evidence="5" key="1">
    <citation type="submission" date="2022-05" db="EMBL/GenBank/DDBJ databases">
        <title>The Musa troglodytarum L. genome provides insights into the mechanism of non-climacteric behaviour and enrichment of carotenoids.</title>
        <authorList>
            <person name="Wang J."/>
        </authorList>
    </citation>
    <scope>NUCLEOTIDE SEQUENCE</scope>
    <source>
        <tissue evidence="5">Leaf</tissue>
    </source>
</reference>
<dbReference type="InterPro" id="IPR032675">
    <property type="entry name" value="LRR_dom_sf"/>
</dbReference>
<evidence type="ECO:0000256" key="3">
    <source>
        <dbReference type="SAM" id="MobiDB-lite"/>
    </source>
</evidence>
<dbReference type="PROSITE" id="PS50102">
    <property type="entry name" value="RRM"/>
    <property type="match status" value="1"/>
</dbReference>
<dbReference type="GO" id="GO:0003723">
    <property type="term" value="F:RNA binding"/>
    <property type="evidence" value="ECO:0007669"/>
    <property type="project" value="UniProtKB-UniRule"/>
</dbReference>
<dbReference type="Pfam" id="PF00076">
    <property type="entry name" value="RRM_1"/>
    <property type="match status" value="1"/>
</dbReference>
<organism evidence="5 6">
    <name type="scientific">Musa troglodytarum</name>
    <name type="common">fe'i banana</name>
    <dbReference type="NCBI Taxonomy" id="320322"/>
    <lineage>
        <taxon>Eukaryota</taxon>
        <taxon>Viridiplantae</taxon>
        <taxon>Streptophyta</taxon>
        <taxon>Embryophyta</taxon>
        <taxon>Tracheophyta</taxon>
        <taxon>Spermatophyta</taxon>
        <taxon>Magnoliopsida</taxon>
        <taxon>Liliopsida</taxon>
        <taxon>Zingiberales</taxon>
        <taxon>Musaceae</taxon>
        <taxon>Musa</taxon>
    </lineage>
</organism>
<dbReference type="SUPFAM" id="SSF52540">
    <property type="entry name" value="P-loop containing nucleoside triphosphate hydrolases"/>
    <property type="match status" value="1"/>
</dbReference>
<dbReference type="AlphaFoldDB" id="A0A9E7FAH6"/>